<evidence type="ECO:0000313" key="15">
    <source>
        <dbReference type="Proteomes" id="UP000058925"/>
    </source>
</evidence>
<evidence type="ECO:0000256" key="8">
    <source>
        <dbReference type="ARBA" id="ARBA00022989"/>
    </source>
</evidence>
<dbReference type="Pfam" id="PF06736">
    <property type="entry name" value="TMEM175"/>
    <property type="match status" value="1"/>
</dbReference>
<keyword evidence="3" id="KW-0813">Transport</keyword>
<feature type="transmembrane region" description="Helical" evidence="13">
    <location>
        <begin position="61"/>
        <end position="79"/>
    </location>
</feature>
<feature type="transmembrane region" description="Helical" evidence="13">
    <location>
        <begin position="186"/>
        <end position="203"/>
    </location>
</feature>
<accession>A0A654LY29</accession>
<protein>
    <recommendedName>
        <fullName evidence="16">DUF1211 domain-containing protein</fullName>
    </recommendedName>
</protein>
<evidence type="ECO:0000256" key="12">
    <source>
        <dbReference type="ARBA" id="ARBA00034430"/>
    </source>
</evidence>
<evidence type="ECO:0000256" key="13">
    <source>
        <dbReference type="SAM" id="Phobius"/>
    </source>
</evidence>
<dbReference type="AlphaFoldDB" id="A0A654LY29"/>
<dbReference type="GO" id="GO:0016020">
    <property type="term" value="C:membrane"/>
    <property type="evidence" value="ECO:0007669"/>
    <property type="project" value="UniProtKB-SubCell"/>
</dbReference>
<feature type="transmembrane region" description="Helical" evidence="13">
    <location>
        <begin position="91"/>
        <end position="114"/>
    </location>
</feature>
<comment type="catalytic activity">
    <reaction evidence="12">
        <text>K(+)(in) = K(+)(out)</text>
        <dbReference type="Rhea" id="RHEA:29463"/>
        <dbReference type="ChEBI" id="CHEBI:29103"/>
    </reaction>
</comment>
<organism evidence="14 15">
    <name type="scientific">Candidatus Nitrosocosmicus oleophilus</name>
    <dbReference type="NCBI Taxonomy" id="1353260"/>
    <lineage>
        <taxon>Archaea</taxon>
        <taxon>Nitrososphaerota</taxon>
        <taxon>Nitrososphaeria</taxon>
        <taxon>Nitrososphaerales</taxon>
        <taxon>Nitrososphaeraceae</taxon>
        <taxon>Candidatus Nitrosocosmicus</taxon>
    </lineage>
</organism>
<keyword evidence="9" id="KW-0406">Ion transport</keyword>
<evidence type="ECO:0000256" key="1">
    <source>
        <dbReference type="ARBA" id="ARBA00004141"/>
    </source>
</evidence>
<feature type="transmembrane region" description="Helical" evidence="13">
    <location>
        <begin position="120"/>
        <end position="143"/>
    </location>
</feature>
<evidence type="ECO:0000256" key="3">
    <source>
        <dbReference type="ARBA" id="ARBA00022448"/>
    </source>
</evidence>
<evidence type="ECO:0000256" key="10">
    <source>
        <dbReference type="ARBA" id="ARBA00023136"/>
    </source>
</evidence>
<proteinExistence type="inferred from homology"/>
<dbReference type="RefSeq" id="WP_196817739.1">
    <property type="nucleotide sequence ID" value="NZ_CP012850.1"/>
</dbReference>
<dbReference type="KEGG" id="taa:NMY3_01018"/>
<keyword evidence="7" id="KW-0630">Potassium</keyword>
<evidence type="ECO:0000256" key="7">
    <source>
        <dbReference type="ARBA" id="ARBA00022958"/>
    </source>
</evidence>
<evidence type="ECO:0008006" key="16">
    <source>
        <dbReference type="Google" id="ProtNLM"/>
    </source>
</evidence>
<dbReference type="PANTHER" id="PTHR31462:SF5">
    <property type="entry name" value="ENDOSOMAL_LYSOSOMAL PROTON CHANNEL TMEM175"/>
    <property type="match status" value="1"/>
</dbReference>
<name>A0A654LY29_9ARCH</name>
<evidence type="ECO:0000256" key="11">
    <source>
        <dbReference type="ARBA" id="ARBA00023303"/>
    </source>
</evidence>
<dbReference type="OrthoDB" id="10769at2157"/>
<gene>
    <name evidence="14" type="ORF">NMY3_01018</name>
</gene>
<evidence type="ECO:0000256" key="9">
    <source>
        <dbReference type="ARBA" id="ARBA00023065"/>
    </source>
</evidence>
<dbReference type="GO" id="GO:0005267">
    <property type="term" value="F:potassium channel activity"/>
    <property type="evidence" value="ECO:0007669"/>
    <property type="project" value="UniProtKB-KW"/>
</dbReference>
<keyword evidence="6" id="KW-0631">Potassium channel</keyword>
<keyword evidence="5 13" id="KW-0812">Transmembrane</keyword>
<evidence type="ECO:0000256" key="2">
    <source>
        <dbReference type="ARBA" id="ARBA00006920"/>
    </source>
</evidence>
<dbReference type="GeneID" id="60421137"/>
<keyword evidence="4" id="KW-0633">Potassium transport</keyword>
<evidence type="ECO:0000256" key="6">
    <source>
        <dbReference type="ARBA" id="ARBA00022826"/>
    </source>
</evidence>
<comment type="subcellular location">
    <subcellularLocation>
        <location evidence="1">Membrane</location>
        <topology evidence="1">Multi-pass membrane protein</topology>
    </subcellularLocation>
</comment>
<evidence type="ECO:0000256" key="4">
    <source>
        <dbReference type="ARBA" id="ARBA00022538"/>
    </source>
</evidence>
<keyword evidence="15" id="KW-1185">Reference proteome</keyword>
<dbReference type="GO" id="GO:0015252">
    <property type="term" value="F:proton channel activity"/>
    <property type="evidence" value="ECO:0007669"/>
    <property type="project" value="InterPro"/>
</dbReference>
<dbReference type="EMBL" id="CP012850">
    <property type="protein sequence ID" value="ALI35223.1"/>
    <property type="molecule type" value="Genomic_DNA"/>
</dbReference>
<dbReference type="PANTHER" id="PTHR31462">
    <property type="entry name" value="ENDOSOMAL/LYSOSOMAL POTASSIUM CHANNEL TMEM175"/>
    <property type="match status" value="1"/>
</dbReference>
<dbReference type="Proteomes" id="UP000058925">
    <property type="component" value="Chromosome"/>
</dbReference>
<feature type="transmembrane region" description="Helical" evidence="13">
    <location>
        <begin position="164"/>
        <end position="180"/>
    </location>
</feature>
<reference evidence="15" key="1">
    <citation type="submission" date="2015-10" db="EMBL/GenBank/DDBJ databases">
        <title>Niche specialization of a soil ammonia-oxidizing archaeon, Candidatus Nitrosocosmicus oleophilus.</title>
        <authorList>
            <person name="Jung M.-Y."/>
            <person name="Rhee S.-K."/>
        </authorList>
    </citation>
    <scope>NUCLEOTIDE SEQUENCE [LARGE SCALE GENOMIC DNA]</scope>
    <source>
        <strain evidence="15">MY3</strain>
    </source>
</reference>
<evidence type="ECO:0000313" key="14">
    <source>
        <dbReference type="EMBL" id="ALI35223.1"/>
    </source>
</evidence>
<feature type="transmembrane region" description="Helical" evidence="13">
    <location>
        <begin position="12"/>
        <end position="34"/>
    </location>
</feature>
<comment type="similarity">
    <text evidence="2">Belongs to the TMEM175 family.</text>
</comment>
<sequence>MSTKAFTPRIRLEHVIAFSDAVFAFAITLMALTIDIPGLSSNLTETQLVESLFEMSSQVESYVLSFFIIALFWVSYHQVFNHIKDSYLSMVYLNLLFLLLITLLSISTSLVINFDSYRVAYLIYYGVVIAASTLLVVIWWYAIRINAVGENLHPLFKKGLFTQLLILPLVFLLSIVVSFINLNVAQYFWLIIIPLSIYIRHKFKH</sequence>
<evidence type="ECO:0000256" key="5">
    <source>
        <dbReference type="ARBA" id="ARBA00022692"/>
    </source>
</evidence>
<keyword evidence="10 13" id="KW-0472">Membrane</keyword>
<dbReference type="InterPro" id="IPR010617">
    <property type="entry name" value="TMEM175-like"/>
</dbReference>
<keyword evidence="11" id="KW-0407">Ion channel</keyword>
<keyword evidence="8 13" id="KW-1133">Transmembrane helix</keyword>